<feature type="domain" description="N-acetyltransferase" evidence="1">
    <location>
        <begin position="12"/>
        <end position="97"/>
    </location>
</feature>
<reference evidence="2" key="1">
    <citation type="submission" date="2020-04" db="EMBL/GenBank/DDBJ databases">
        <title>A desert anoxygenic phototrophic bacterium fixes CO2 using RubisCO under aerobic conditions.</title>
        <authorList>
            <person name="Tang K."/>
        </authorList>
    </citation>
    <scope>NUCLEOTIDE SEQUENCE [LARGE SCALE GENOMIC DNA]</scope>
    <source>
        <strain evidence="2">MIMtkB3</strain>
    </source>
</reference>
<organism evidence="2 3">
    <name type="scientific">Aerophototrophica crusticola</name>
    <dbReference type="NCBI Taxonomy" id="1709002"/>
    <lineage>
        <taxon>Bacteria</taxon>
        <taxon>Pseudomonadati</taxon>
        <taxon>Pseudomonadota</taxon>
        <taxon>Alphaproteobacteria</taxon>
        <taxon>Rhodospirillales</taxon>
        <taxon>Rhodospirillaceae</taxon>
        <taxon>Aerophototrophica</taxon>
    </lineage>
</organism>
<dbReference type="PANTHER" id="PTHR31435">
    <property type="entry name" value="PROTEIN NATD1"/>
    <property type="match status" value="1"/>
</dbReference>
<dbReference type="PANTHER" id="PTHR31435:SF10">
    <property type="entry name" value="BSR4717 PROTEIN"/>
    <property type="match status" value="1"/>
</dbReference>
<dbReference type="AlphaFoldDB" id="A0A858R555"/>
<dbReference type="PROSITE" id="PS51729">
    <property type="entry name" value="GNAT_YJDJ"/>
    <property type="match status" value="1"/>
</dbReference>
<evidence type="ECO:0000259" key="1">
    <source>
        <dbReference type="PROSITE" id="PS51729"/>
    </source>
</evidence>
<gene>
    <name evidence="2" type="ORF">HHL28_03705</name>
</gene>
<sequence length="97" mass="10881">MEPTREAAIHFADNKPRSRFELQVDGGTVFADYRRGPGLVEITHVEAPPALRGTGLAGKLMEGVAQAARREGLRIRPLCGYAYAWMRRHKEHRDLLA</sequence>
<dbReference type="GO" id="GO:0016740">
    <property type="term" value="F:transferase activity"/>
    <property type="evidence" value="ECO:0007669"/>
    <property type="project" value="UniProtKB-KW"/>
</dbReference>
<dbReference type="KEGG" id="acru:HHL28_03705"/>
<accession>A0A858R555</accession>
<proteinExistence type="predicted"/>
<evidence type="ECO:0000313" key="2">
    <source>
        <dbReference type="EMBL" id="QJE72323.1"/>
    </source>
</evidence>
<dbReference type="InterPro" id="IPR016181">
    <property type="entry name" value="Acyl_CoA_acyltransferase"/>
</dbReference>
<protein>
    <submittedName>
        <fullName evidence="2">N-acetyltransferase</fullName>
    </submittedName>
</protein>
<dbReference type="InterPro" id="IPR031165">
    <property type="entry name" value="GNAT_YJDJ"/>
</dbReference>
<dbReference type="Gene3D" id="3.40.630.30">
    <property type="match status" value="1"/>
</dbReference>
<dbReference type="EMBL" id="CP051775">
    <property type="protein sequence ID" value="QJE72323.1"/>
    <property type="molecule type" value="Genomic_DNA"/>
</dbReference>
<evidence type="ECO:0000313" key="3">
    <source>
        <dbReference type="Proteomes" id="UP000501891"/>
    </source>
</evidence>
<dbReference type="Pfam" id="PF14542">
    <property type="entry name" value="Acetyltransf_CG"/>
    <property type="match status" value="1"/>
</dbReference>
<dbReference type="SUPFAM" id="SSF55729">
    <property type="entry name" value="Acyl-CoA N-acyltransferases (Nat)"/>
    <property type="match status" value="1"/>
</dbReference>
<keyword evidence="3" id="KW-1185">Reference proteome</keyword>
<name>A0A858R555_9PROT</name>
<dbReference type="InterPro" id="IPR045057">
    <property type="entry name" value="Gcn5-rel_NAT"/>
</dbReference>
<dbReference type="Proteomes" id="UP000501891">
    <property type="component" value="Chromosome"/>
</dbReference>